<dbReference type="InterPro" id="IPR016160">
    <property type="entry name" value="Ald_DH_CS_CYS"/>
</dbReference>
<dbReference type="CDD" id="cd07103">
    <property type="entry name" value="ALDH_F5_SSADH_GabD"/>
    <property type="match status" value="1"/>
</dbReference>
<keyword evidence="5" id="KW-1185">Reference proteome</keyword>
<evidence type="ECO:0000256" key="2">
    <source>
        <dbReference type="ARBA" id="ARBA00023002"/>
    </source>
</evidence>
<dbReference type="InterPro" id="IPR016162">
    <property type="entry name" value="Ald_DH_N"/>
</dbReference>
<dbReference type="InterPro" id="IPR015590">
    <property type="entry name" value="Aldehyde_DH_dom"/>
</dbReference>
<dbReference type="SUPFAM" id="SSF53720">
    <property type="entry name" value="ALDH-like"/>
    <property type="match status" value="1"/>
</dbReference>
<dbReference type="RefSeq" id="WP_092986718.1">
    <property type="nucleotide sequence ID" value="NZ_FNFY01000015.1"/>
</dbReference>
<dbReference type="Proteomes" id="UP000199008">
    <property type="component" value="Unassembled WGS sequence"/>
</dbReference>
<sequence>MVQTFDVKNPATGAVIDTLKINTKEEVQAAIESCHEGFKEWQKTDAHHRSGIIKEWFRLINENKDELAEIITKESGKPLHEALGEVAYANAYIEWYAEEAKRIYGRTVPANSPNKNIIIKKQPVGLVAGITPWNFPAAMLTRKVAPALAAGCSFIIKPAAETPLTTMKLVELAYAAGVPKNVFKAVNGSGSEIGSLFTDSPLVRKITFTGSTPVGKSLIENSAATVKHVSMELGGHAPIIVCGDADIDIAVDQTIASKFRNAGQTCICANRLFVHESVVDEFSEKLSAKVAQLKVGNGLEENIQVGPLINKKAYEKVSGQAENARGLGAEILCGGKGITDDEKETYFFEPTVIKNANQEMEIMSEETFGPLIPIQSFTDIEEAVELANSLPFGLAAYYFTNDYRTGLYLSDQLDFGVIGWNDGAPSAAHAPFGGLKESGLGKEGGPEGIEAYLDTKYLSIGNLI</sequence>
<dbReference type="PANTHER" id="PTHR43353:SF5">
    <property type="entry name" value="SUCCINATE-SEMIALDEHYDE DEHYDROGENASE, MITOCHONDRIAL"/>
    <property type="match status" value="1"/>
</dbReference>
<feature type="domain" description="Aldehyde dehydrogenase" evidence="3">
    <location>
        <begin position="3"/>
        <end position="457"/>
    </location>
</feature>
<evidence type="ECO:0000256" key="1">
    <source>
        <dbReference type="ARBA" id="ARBA00009986"/>
    </source>
</evidence>
<gene>
    <name evidence="4" type="ORF">SAMN05216216_11542</name>
</gene>
<dbReference type="PROSITE" id="PS00070">
    <property type="entry name" value="ALDEHYDE_DEHYDR_CYS"/>
    <property type="match status" value="1"/>
</dbReference>
<protein>
    <submittedName>
        <fullName evidence="4">Succinate-semialdehyde dehydrogenase / glutarate-semialdehyde dehydrogenase</fullName>
    </submittedName>
</protein>
<dbReference type="GO" id="GO:0009450">
    <property type="term" value="P:gamma-aminobutyric acid catabolic process"/>
    <property type="evidence" value="ECO:0007669"/>
    <property type="project" value="TreeGrafter"/>
</dbReference>
<evidence type="ECO:0000313" key="4">
    <source>
        <dbReference type="EMBL" id="SDK95816.1"/>
    </source>
</evidence>
<keyword evidence="2" id="KW-0560">Oxidoreductase</keyword>
<dbReference type="InterPro" id="IPR016163">
    <property type="entry name" value="Ald_DH_C"/>
</dbReference>
<dbReference type="GO" id="GO:0004777">
    <property type="term" value="F:succinate-semialdehyde dehydrogenase (NAD+) activity"/>
    <property type="evidence" value="ECO:0007669"/>
    <property type="project" value="TreeGrafter"/>
</dbReference>
<proteinExistence type="inferred from homology"/>
<dbReference type="FunFam" id="3.40.605.10:FF:000005">
    <property type="entry name" value="Succinate-semialdehyde dehydrogenase I"/>
    <property type="match status" value="1"/>
</dbReference>
<dbReference type="Gene3D" id="3.40.605.10">
    <property type="entry name" value="Aldehyde Dehydrogenase, Chain A, domain 1"/>
    <property type="match status" value="1"/>
</dbReference>
<dbReference type="FunFam" id="3.40.309.10:FF:000004">
    <property type="entry name" value="Succinate-semialdehyde dehydrogenase I"/>
    <property type="match status" value="1"/>
</dbReference>
<dbReference type="Gene3D" id="3.40.309.10">
    <property type="entry name" value="Aldehyde Dehydrogenase, Chain A, domain 2"/>
    <property type="match status" value="1"/>
</dbReference>
<dbReference type="PANTHER" id="PTHR43353">
    <property type="entry name" value="SUCCINATE-SEMIALDEHYDE DEHYDROGENASE, MITOCHONDRIAL"/>
    <property type="match status" value="1"/>
</dbReference>
<dbReference type="EMBL" id="FNFY01000015">
    <property type="protein sequence ID" value="SDK95816.1"/>
    <property type="molecule type" value="Genomic_DNA"/>
</dbReference>
<dbReference type="InterPro" id="IPR050740">
    <property type="entry name" value="Aldehyde_DH_Superfamily"/>
</dbReference>
<dbReference type="InterPro" id="IPR016161">
    <property type="entry name" value="Ald_DH/histidinol_DH"/>
</dbReference>
<dbReference type="AlphaFoldDB" id="A0A1G9G5G4"/>
<comment type="similarity">
    <text evidence="1">Belongs to the aldehyde dehydrogenase family.</text>
</comment>
<organism evidence="4 5">
    <name type="scientific">Lacicoccus qingdaonensis</name>
    <dbReference type="NCBI Taxonomy" id="576118"/>
    <lineage>
        <taxon>Bacteria</taxon>
        <taxon>Bacillati</taxon>
        <taxon>Bacillota</taxon>
        <taxon>Bacilli</taxon>
        <taxon>Bacillales</taxon>
        <taxon>Salinicoccaceae</taxon>
        <taxon>Lacicoccus</taxon>
    </lineage>
</organism>
<evidence type="ECO:0000313" key="5">
    <source>
        <dbReference type="Proteomes" id="UP000199008"/>
    </source>
</evidence>
<dbReference type="Pfam" id="PF00171">
    <property type="entry name" value="Aldedh"/>
    <property type="match status" value="1"/>
</dbReference>
<dbReference type="OrthoDB" id="9762913at2"/>
<evidence type="ECO:0000259" key="3">
    <source>
        <dbReference type="Pfam" id="PF00171"/>
    </source>
</evidence>
<dbReference type="STRING" id="576118.SAMN05216216_11542"/>
<name>A0A1G9G5G4_9BACL</name>
<accession>A0A1G9G5G4</accession>
<reference evidence="5" key="1">
    <citation type="submission" date="2016-10" db="EMBL/GenBank/DDBJ databases">
        <authorList>
            <person name="Varghese N."/>
            <person name="Submissions S."/>
        </authorList>
    </citation>
    <scope>NUCLEOTIDE SEQUENCE [LARGE SCALE GENOMIC DNA]</scope>
    <source>
        <strain evidence="5">CGMCC 1.8895</strain>
    </source>
</reference>